<name>A0ABW0JU07_9GAMM</name>
<evidence type="ECO:0000256" key="5">
    <source>
        <dbReference type="ARBA" id="ARBA00022984"/>
    </source>
</evidence>
<dbReference type="Pfam" id="PF20142">
    <property type="entry name" value="Scaffold"/>
    <property type="match status" value="1"/>
</dbReference>
<dbReference type="InterPro" id="IPR036366">
    <property type="entry name" value="PGBDSf"/>
</dbReference>
<dbReference type="PANTHER" id="PTHR41533">
    <property type="entry name" value="L,D-TRANSPEPTIDASE HI_1667-RELATED"/>
    <property type="match status" value="1"/>
</dbReference>
<keyword evidence="4 7" id="KW-0133">Cell shape</keyword>
<dbReference type="Proteomes" id="UP001596018">
    <property type="component" value="Unassembled WGS sequence"/>
</dbReference>
<dbReference type="InterPro" id="IPR038063">
    <property type="entry name" value="Transpep_catalytic_dom"/>
</dbReference>
<gene>
    <name evidence="10" type="ORF">ACFPK0_03950</name>
</gene>
<dbReference type="PANTHER" id="PTHR41533:SF2">
    <property type="entry name" value="BLR7131 PROTEIN"/>
    <property type="match status" value="1"/>
</dbReference>
<dbReference type="InterPro" id="IPR002477">
    <property type="entry name" value="Peptidoglycan-bd-like"/>
</dbReference>
<dbReference type="InterPro" id="IPR052905">
    <property type="entry name" value="LD-transpeptidase_YkuD-like"/>
</dbReference>
<accession>A0ABW0JU07</accession>
<dbReference type="Pfam" id="PF03734">
    <property type="entry name" value="YkuD"/>
    <property type="match status" value="1"/>
</dbReference>
<dbReference type="CDD" id="cd16913">
    <property type="entry name" value="YkuD_like"/>
    <property type="match status" value="1"/>
</dbReference>
<evidence type="ECO:0000256" key="7">
    <source>
        <dbReference type="PROSITE-ProRule" id="PRU01373"/>
    </source>
</evidence>
<evidence type="ECO:0000256" key="3">
    <source>
        <dbReference type="ARBA" id="ARBA00022679"/>
    </source>
</evidence>
<dbReference type="InterPro" id="IPR036365">
    <property type="entry name" value="PGBD-like_sf"/>
</dbReference>
<dbReference type="InterPro" id="IPR045380">
    <property type="entry name" value="LD_TPept_scaffold_dom"/>
</dbReference>
<dbReference type="Gene3D" id="2.40.440.10">
    <property type="entry name" value="L,D-transpeptidase catalytic domain-like"/>
    <property type="match status" value="1"/>
</dbReference>
<keyword evidence="5 7" id="KW-0573">Peptidoglycan synthesis</keyword>
<reference evidence="11" key="1">
    <citation type="journal article" date="2019" name="Int. J. Syst. Evol. Microbiol.">
        <title>The Global Catalogue of Microorganisms (GCM) 10K type strain sequencing project: providing services to taxonomists for standard genome sequencing and annotation.</title>
        <authorList>
            <consortium name="The Broad Institute Genomics Platform"/>
            <consortium name="The Broad Institute Genome Sequencing Center for Infectious Disease"/>
            <person name="Wu L."/>
            <person name="Ma J."/>
        </authorList>
    </citation>
    <scope>NUCLEOTIDE SEQUENCE [LARGE SCALE GENOMIC DNA]</scope>
    <source>
        <strain evidence="11">KACC 12822</strain>
    </source>
</reference>
<protein>
    <submittedName>
        <fullName evidence="10">Murein L,D-transpeptidase</fullName>
    </submittedName>
</protein>
<feature type="active site" description="Nucleophile" evidence="7">
    <location>
        <position position="456"/>
    </location>
</feature>
<proteinExistence type="inferred from homology"/>
<keyword evidence="11" id="KW-1185">Reference proteome</keyword>
<sequence>MPVIRVLPFIAVLMLAFGVVQPAHADPVPPPDPVAELIREHVEPTLNGPGAGVDKALATFYAQAQFAPAWTRPADVDQLLAALRGVAADGLNPDDYAVDALSRGRALLTDPHATALQRAQFDLLATDACLAALTHLYRGKVDPASLDTHWNFDARQPVAGRGVQSVRDALAQGRIGELFAQARPQNALYARLRDALARWRQIAAHGDWEPIASGPTLEPDALDPRVPALRLRLQRIGYDVGVAADAAERYDPALQQALRQFQREQYLSDDGRVGANTWAALNVAPAARIDQLRVNLERARWLLHQLHGNFVMVDIAGYGVTYYKDAKPVWRARVQVGKPYRSTPVFKSQITYLTLNPTWTVPPTILKNDILPKVRKNPGYLAANRIRVLDSQGRELSPGSVNWANPRGIVLRQDAGPGNSLGRLVIRFPNDYAVYLHDTPHQELFANPQRATSSGCIRVERPRELAELLLDDPVRWNRAAIDSAIDTGKTQTVTLRQPVTLLLAYWTVDLREGGRIGFRPDVYRRDGPLLAALDRTRTSSWLAPGGAPVGAPGHE</sequence>
<keyword evidence="3" id="KW-0808">Transferase</keyword>
<dbReference type="Gene3D" id="1.10.101.10">
    <property type="entry name" value="PGBD-like superfamily/PGBD"/>
    <property type="match status" value="1"/>
</dbReference>
<evidence type="ECO:0000313" key="10">
    <source>
        <dbReference type="EMBL" id="MFC5439166.1"/>
    </source>
</evidence>
<feature type="chain" id="PRO_5046831998" evidence="8">
    <location>
        <begin position="26"/>
        <end position="555"/>
    </location>
</feature>
<evidence type="ECO:0000256" key="6">
    <source>
        <dbReference type="ARBA" id="ARBA00023316"/>
    </source>
</evidence>
<feature type="signal peptide" evidence="8">
    <location>
        <begin position="1"/>
        <end position="25"/>
    </location>
</feature>
<comment type="pathway">
    <text evidence="1 7">Cell wall biogenesis; peptidoglycan biosynthesis.</text>
</comment>
<feature type="domain" description="L,D-TPase catalytic" evidence="9">
    <location>
        <begin position="309"/>
        <end position="477"/>
    </location>
</feature>
<feature type="active site" description="Proton donor/acceptor" evidence="7">
    <location>
        <position position="437"/>
    </location>
</feature>
<dbReference type="InterPro" id="IPR005490">
    <property type="entry name" value="LD_TPept_cat_dom"/>
</dbReference>
<evidence type="ECO:0000256" key="4">
    <source>
        <dbReference type="ARBA" id="ARBA00022960"/>
    </source>
</evidence>
<evidence type="ECO:0000256" key="2">
    <source>
        <dbReference type="ARBA" id="ARBA00005992"/>
    </source>
</evidence>
<organism evidence="10 11">
    <name type="scientific">Rhodanobacter ginsenosidimutans</name>
    <dbReference type="NCBI Taxonomy" id="490571"/>
    <lineage>
        <taxon>Bacteria</taxon>
        <taxon>Pseudomonadati</taxon>
        <taxon>Pseudomonadota</taxon>
        <taxon>Gammaproteobacteria</taxon>
        <taxon>Lysobacterales</taxon>
        <taxon>Rhodanobacteraceae</taxon>
        <taxon>Rhodanobacter</taxon>
    </lineage>
</organism>
<evidence type="ECO:0000256" key="1">
    <source>
        <dbReference type="ARBA" id="ARBA00004752"/>
    </source>
</evidence>
<dbReference type="RefSeq" id="WP_377338523.1">
    <property type="nucleotide sequence ID" value="NZ_JALBWS010000015.1"/>
</dbReference>
<dbReference type="SUPFAM" id="SSF47090">
    <property type="entry name" value="PGBD-like"/>
    <property type="match status" value="1"/>
</dbReference>
<dbReference type="SUPFAM" id="SSF141523">
    <property type="entry name" value="L,D-transpeptidase catalytic domain-like"/>
    <property type="match status" value="1"/>
</dbReference>
<keyword evidence="6 7" id="KW-0961">Cell wall biogenesis/degradation</keyword>
<dbReference type="PROSITE" id="PS52029">
    <property type="entry name" value="LD_TPASE"/>
    <property type="match status" value="1"/>
</dbReference>
<dbReference type="Pfam" id="PF01471">
    <property type="entry name" value="PG_binding_1"/>
    <property type="match status" value="1"/>
</dbReference>
<evidence type="ECO:0000256" key="8">
    <source>
        <dbReference type="SAM" id="SignalP"/>
    </source>
</evidence>
<comment type="similarity">
    <text evidence="2">Belongs to the YkuD family.</text>
</comment>
<comment type="caution">
    <text evidence="10">The sequence shown here is derived from an EMBL/GenBank/DDBJ whole genome shotgun (WGS) entry which is preliminary data.</text>
</comment>
<evidence type="ECO:0000259" key="9">
    <source>
        <dbReference type="PROSITE" id="PS52029"/>
    </source>
</evidence>
<evidence type="ECO:0000313" key="11">
    <source>
        <dbReference type="Proteomes" id="UP001596018"/>
    </source>
</evidence>
<dbReference type="EMBL" id="JBHSMM010000001">
    <property type="protein sequence ID" value="MFC5439166.1"/>
    <property type="molecule type" value="Genomic_DNA"/>
</dbReference>
<keyword evidence="8" id="KW-0732">Signal</keyword>